<name>A0ABR4GNE7_9EURO</name>
<protein>
    <submittedName>
        <fullName evidence="1">Uncharacterized protein</fullName>
    </submittedName>
</protein>
<reference evidence="1 2" key="1">
    <citation type="submission" date="2024-07" db="EMBL/GenBank/DDBJ databases">
        <title>Section-level genome sequencing and comparative genomics of Aspergillus sections Usti and Cavernicolus.</title>
        <authorList>
            <consortium name="Lawrence Berkeley National Laboratory"/>
            <person name="Nybo J.L."/>
            <person name="Vesth T.C."/>
            <person name="Theobald S."/>
            <person name="Frisvad J.C."/>
            <person name="Larsen T.O."/>
            <person name="Kjaerboelling I."/>
            <person name="Rothschild-Mancinelli K."/>
            <person name="Lyhne E.K."/>
            <person name="Kogle M.E."/>
            <person name="Barry K."/>
            <person name="Clum A."/>
            <person name="Na H."/>
            <person name="Ledsgaard L."/>
            <person name="Lin J."/>
            <person name="Lipzen A."/>
            <person name="Kuo A."/>
            <person name="Riley R."/>
            <person name="Mondo S."/>
            <person name="Labutti K."/>
            <person name="Haridas S."/>
            <person name="Pangalinan J."/>
            <person name="Salamov A.A."/>
            <person name="Simmons B.A."/>
            <person name="Magnuson J.K."/>
            <person name="Chen J."/>
            <person name="Drula E."/>
            <person name="Henrissat B."/>
            <person name="Wiebenga A."/>
            <person name="Lubbers R.J."/>
            <person name="Gomes A.C."/>
            <person name="Makela M.R."/>
            <person name="Stajich J."/>
            <person name="Grigoriev I.V."/>
            <person name="Mortensen U.H."/>
            <person name="De Vries R.P."/>
            <person name="Baker S.E."/>
            <person name="Andersen M.R."/>
        </authorList>
    </citation>
    <scope>NUCLEOTIDE SEQUENCE [LARGE SCALE GENOMIC DNA]</scope>
    <source>
        <strain evidence="1 2">CBS 209.92</strain>
    </source>
</reference>
<keyword evidence="2" id="KW-1185">Reference proteome</keyword>
<accession>A0ABR4GNE7</accession>
<sequence length="90" mass="10331">MGSQMPAFSAGGKSCYRELRVWATLVGTEVAVTAGATLKLRARQLMKDVLVQESWIDGWEDVERIAKRHLWDESTLTAWKSHWMSYRESE</sequence>
<organism evidence="1 2">
    <name type="scientific">Aspergillus keveii</name>
    <dbReference type="NCBI Taxonomy" id="714993"/>
    <lineage>
        <taxon>Eukaryota</taxon>
        <taxon>Fungi</taxon>
        <taxon>Dikarya</taxon>
        <taxon>Ascomycota</taxon>
        <taxon>Pezizomycotina</taxon>
        <taxon>Eurotiomycetes</taxon>
        <taxon>Eurotiomycetidae</taxon>
        <taxon>Eurotiales</taxon>
        <taxon>Aspergillaceae</taxon>
        <taxon>Aspergillus</taxon>
        <taxon>Aspergillus subgen. Nidulantes</taxon>
    </lineage>
</organism>
<comment type="caution">
    <text evidence="1">The sequence shown here is derived from an EMBL/GenBank/DDBJ whole genome shotgun (WGS) entry which is preliminary data.</text>
</comment>
<dbReference type="Proteomes" id="UP001610563">
    <property type="component" value="Unassembled WGS sequence"/>
</dbReference>
<gene>
    <name evidence="1" type="ORF">BJX66DRAFT_291147</name>
</gene>
<evidence type="ECO:0000313" key="2">
    <source>
        <dbReference type="Proteomes" id="UP001610563"/>
    </source>
</evidence>
<evidence type="ECO:0000313" key="1">
    <source>
        <dbReference type="EMBL" id="KAL2800587.1"/>
    </source>
</evidence>
<proteinExistence type="predicted"/>
<dbReference type="EMBL" id="JBFTWV010000003">
    <property type="protein sequence ID" value="KAL2800587.1"/>
    <property type="molecule type" value="Genomic_DNA"/>
</dbReference>